<evidence type="ECO:0000313" key="3">
    <source>
        <dbReference type="EMBL" id="CAJ2504609.1"/>
    </source>
</evidence>
<organism evidence="3 4">
    <name type="scientific">Anthostomella pinea</name>
    <dbReference type="NCBI Taxonomy" id="933095"/>
    <lineage>
        <taxon>Eukaryota</taxon>
        <taxon>Fungi</taxon>
        <taxon>Dikarya</taxon>
        <taxon>Ascomycota</taxon>
        <taxon>Pezizomycotina</taxon>
        <taxon>Sordariomycetes</taxon>
        <taxon>Xylariomycetidae</taxon>
        <taxon>Xylariales</taxon>
        <taxon>Xylariaceae</taxon>
        <taxon>Anthostomella</taxon>
    </lineage>
</organism>
<accession>A0AAI8VGN2</accession>
<feature type="domain" description="Nephrocystin 3-like N-terminal" evidence="2">
    <location>
        <begin position="17"/>
        <end position="163"/>
    </location>
</feature>
<dbReference type="PANTHER" id="PTHR10039:SF5">
    <property type="entry name" value="NACHT DOMAIN-CONTAINING PROTEIN"/>
    <property type="match status" value="1"/>
</dbReference>
<dbReference type="EMBL" id="CAUWAG010000006">
    <property type="protein sequence ID" value="CAJ2504609.1"/>
    <property type="molecule type" value="Genomic_DNA"/>
</dbReference>
<keyword evidence="4" id="KW-1185">Reference proteome</keyword>
<reference evidence="3" key="1">
    <citation type="submission" date="2023-10" db="EMBL/GenBank/DDBJ databases">
        <authorList>
            <person name="Hackl T."/>
        </authorList>
    </citation>
    <scope>NUCLEOTIDE SEQUENCE</scope>
</reference>
<evidence type="ECO:0000259" key="2">
    <source>
        <dbReference type="Pfam" id="PF24883"/>
    </source>
</evidence>
<proteinExistence type="predicted"/>
<dbReference type="InterPro" id="IPR056884">
    <property type="entry name" value="NPHP3-like_N"/>
</dbReference>
<keyword evidence="1" id="KW-0677">Repeat</keyword>
<dbReference type="PANTHER" id="PTHR10039">
    <property type="entry name" value="AMELOGENIN"/>
    <property type="match status" value="1"/>
</dbReference>
<dbReference type="Proteomes" id="UP001295740">
    <property type="component" value="Unassembled WGS sequence"/>
</dbReference>
<dbReference type="InterPro" id="IPR027417">
    <property type="entry name" value="P-loop_NTPase"/>
</dbReference>
<sequence>MEDDVPMDWTDPDQFAQHHGFLWISEKPGAGKSILIKFLYLHTKKNTNNDATISFFFNARGDELKTSTAGMQRSLLVQLVERFSDLQVVLDNLKVSRIGNIDVLRDAFSVAISRLGQRRLTCFIDALDECDQHQVQDMITYFEGIGEYAIGQGIKFLVCFSSRHYPYIYIENGIKLTLEDQPGHGHDLEKYMRSKLRVGPKKRIEEISGEVLQKASGVFMWVVLVVNILNDEFKRGRLFVVKKRLREIPPKLSDLFKDILTQDSHNLADLLLCVQWILFAKRPLRLEEFYFVVVSGLDASRLSKWDPEETAADDMN</sequence>
<name>A0AAI8VGN2_9PEZI</name>
<evidence type="ECO:0000313" key="4">
    <source>
        <dbReference type="Proteomes" id="UP001295740"/>
    </source>
</evidence>
<gene>
    <name evidence="3" type="ORF">KHLLAP_LOCUS5077</name>
</gene>
<comment type="caution">
    <text evidence="3">The sequence shown here is derived from an EMBL/GenBank/DDBJ whole genome shotgun (WGS) entry which is preliminary data.</text>
</comment>
<dbReference type="AlphaFoldDB" id="A0AAI8VGN2"/>
<dbReference type="SUPFAM" id="SSF52540">
    <property type="entry name" value="P-loop containing nucleoside triphosphate hydrolases"/>
    <property type="match status" value="1"/>
</dbReference>
<dbReference type="Pfam" id="PF24883">
    <property type="entry name" value="NPHP3_N"/>
    <property type="match status" value="1"/>
</dbReference>
<evidence type="ECO:0000256" key="1">
    <source>
        <dbReference type="ARBA" id="ARBA00022737"/>
    </source>
</evidence>
<protein>
    <submittedName>
        <fullName evidence="3">Uu.00g120030.m01.CDS01</fullName>
    </submittedName>
</protein>
<dbReference type="Gene3D" id="3.40.50.300">
    <property type="entry name" value="P-loop containing nucleotide triphosphate hydrolases"/>
    <property type="match status" value="1"/>
</dbReference>